<organism evidence="4 5">
    <name type="scientific">Thermaerobacter subterraneus DSM 13965</name>
    <dbReference type="NCBI Taxonomy" id="867903"/>
    <lineage>
        <taxon>Bacteria</taxon>
        <taxon>Bacillati</taxon>
        <taxon>Bacillota</taxon>
        <taxon>Clostridia</taxon>
        <taxon>Eubacteriales</taxon>
        <taxon>Clostridiales Family XVII. Incertae Sedis</taxon>
        <taxon>Thermaerobacter</taxon>
    </lineage>
</organism>
<feature type="region of interest" description="Disordered" evidence="1">
    <location>
        <begin position="78"/>
        <end position="111"/>
    </location>
</feature>
<dbReference type="CDD" id="cd00118">
    <property type="entry name" value="LysM"/>
    <property type="match status" value="1"/>
</dbReference>
<dbReference type="InterPro" id="IPR036779">
    <property type="entry name" value="LysM_dom_sf"/>
</dbReference>
<keyword evidence="2" id="KW-0472">Membrane</keyword>
<dbReference type="InterPro" id="IPR018392">
    <property type="entry name" value="LysM"/>
</dbReference>
<sequence length="175" mass="18398">MTVAVRVQCRGARPFGDGRGRSGRPAAGAFRRRRYRWGRPGRTVAALVLVTGVILGVAWGGGLWPARAVASDEGAAKPPVQKVARHPGGADPAARAGRSPQASTTNGDGAGEAALLQGNQVVVRRGDRIWAIVERYGRSDRDPRDLVAAVMEANGLTSPALRPGMVLVLPPEVLR</sequence>
<dbReference type="Gene3D" id="3.10.350.10">
    <property type="entry name" value="LysM domain"/>
    <property type="match status" value="1"/>
</dbReference>
<dbReference type="EMBL" id="AENY02000004">
    <property type="protein sequence ID" value="EKP93921.1"/>
    <property type="molecule type" value="Genomic_DNA"/>
</dbReference>
<evidence type="ECO:0000259" key="3">
    <source>
        <dbReference type="Pfam" id="PF01476"/>
    </source>
</evidence>
<protein>
    <submittedName>
        <fullName evidence="4">LysM domain-containing protein</fullName>
    </submittedName>
</protein>
<keyword evidence="5" id="KW-1185">Reference proteome</keyword>
<feature type="compositionally biased region" description="Low complexity" evidence="1">
    <location>
        <begin position="86"/>
        <end position="100"/>
    </location>
</feature>
<comment type="caution">
    <text evidence="4">The sequence shown here is derived from an EMBL/GenBank/DDBJ whole genome shotgun (WGS) entry which is preliminary data.</text>
</comment>
<proteinExistence type="predicted"/>
<dbReference type="STRING" id="867903.ThesuDRAFT_00166"/>
<gene>
    <name evidence="4" type="ORF">ThesuDRAFT_00166</name>
</gene>
<evidence type="ECO:0000256" key="2">
    <source>
        <dbReference type="SAM" id="Phobius"/>
    </source>
</evidence>
<keyword evidence="2" id="KW-1133">Transmembrane helix</keyword>
<dbReference type="AlphaFoldDB" id="K6QBX5"/>
<keyword evidence="2" id="KW-0812">Transmembrane</keyword>
<dbReference type="Pfam" id="PF01476">
    <property type="entry name" value="LysM"/>
    <property type="match status" value="1"/>
</dbReference>
<evidence type="ECO:0000313" key="5">
    <source>
        <dbReference type="Proteomes" id="UP000005710"/>
    </source>
</evidence>
<feature type="domain" description="LysM" evidence="3">
    <location>
        <begin position="122"/>
        <end position="170"/>
    </location>
</feature>
<dbReference type="HOGENOM" id="CLU_1824426_0_0_9"/>
<accession>K6QBX5</accession>
<evidence type="ECO:0000256" key="1">
    <source>
        <dbReference type="SAM" id="MobiDB-lite"/>
    </source>
</evidence>
<reference evidence="4" key="1">
    <citation type="submission" date="2010-10" db="EMBL/GenBank/DDBJ databases">
        <authorList>
            <consortium name="US DOE Joint Genome Institute (JGI-PGF)"/>
            <person name="Lucas S."/>
            <person name="Copeland A."/>
            <person name="Lapidus A."/>
            <person name="Bruce D."/>
            <person name="Goodwin L."/>
            <person name="Pitluck S."/>
            <person name="Kyrpides N."/>
            <person name="Mavromatis K."/>
            <person name="Detter J.C."/>
            <person name="Han C."/>
            <person name="Land M."/>
            <person name="Hauser L."/>
            <person name="Markowitz V."/>
            <person name="Cheng J.-F."/>
            <person name="Hugenholtz P."/>
            <person name="Woyke T."/>
            <person name="Wu D."/>
            <person name="Pukall R."/>
            <person name="Wahrenburg C."/>
            <person name="Brambilla E."/>
            <person name="Klenk H.-P."/>
            <person name="Eisen J.A."/>
        </authorList>
    </citation>
    <scope>NUCLEOTIDE SEQUENCE [LARGE SCALE GENOMIC DNA]</scope>
    <source>
        <strain evidence="4">DSM 13965</strain>
    </source>
</reference>
<dbReference type="Proteomes" id="UP000005710">
    <property type="component" value="Unassembled WGS sequence"/>
</dbReference>
<reference evidence="4" key="2">
    <citation type="submission" date="2012-10" db="EMBL/GenBank/DDBJ databases">
        <title>Improved high-quality draft of Thermaerobacter subterraneus C21, DSM 13965.</title>
        <authorList>
            <consortium name="DOE Joint Genome Institute"/>
            <person name="Eisen J."/>
            <person name="Huntemann M."/>
            <person name="Wei C.-L."/>
            <person name="Han J."/>
            <person name="Detter J.C."/>
            <person name="Han C."/>
            <person name="Tapia R."/>
            <person name="Chen A."/>
            <person name="Kyrpides N."/>
            <person name="Mavromatis K."/>
            <person name="Markowitz V."/>
            <person name="Szeto E."/>
            <person name="Ivanova N."/>
            <person name="Mikhailova N."/>
            <person name="Ovchinnikova G."/>
            <person name="Pagani I."/>
            <person name="Pati A."/>
            <person name="Goodwin L."/>
            <person name="Nordberg H.P."/>
            <person name="Cantor M.N."/>
            <person name="Hua S.X."/>
            <person name="Woyke T."/>
            <person name="Eisen J."/>
            <person name="Klenk H.-P."/>
        </authorList>
    </citation>
    <scope>NUCLEOTIDE SEQUENCE [LARGE SCALE GENOMIC DNA]</scope>
    <source>
        <strain evidence="4">DSM 13965</strain>
    </source>
</reference>
<feature type="transmembrane region" description="Helical" evidence="2">
    <location>
        <begin position="43"/>
        <end position="64"/>
    </location>
</feature>
<dbReference type="eggNOG" id="COG1388">
    <property type="taxonomic scope" value="Bacteria"/>
</dbReference>
<name>K6QBX5_9FIRM</name>
<dbReference type="OrthoDB" id="1716479at2"/>
<evidence type="ECO:0000313" key="4">
    <source>
        <dbReference type="EMBL" id="EKP93921.1"/>
    </source>
</evidence>